<organism evidence="3 4">
    <name type="scientific">Streptomyces echinoruber</name>
    <dbReference type="NCBI Taxonomy" id="68898"/>
    <lineage>
        <taxon>Bacteria</taxon>
        <taxon>Bacillati</taxon>
        <taxon>Actinomycetota</taxon>
        <taxon>Actinomycetes</taxon>
        <taxon>Kitasatosporales</taxon>
        <taxon>Streptomycetaceae</taxon>
        <taxon>Streptomyces</taxon>
    </lineage>
</organism>
<name>A0A918VG23_9ACTN</name>
<keyword evidence="2" id="KW-0472">Membrane</keyword>
<evidence type="ECO:0000256" key="2">
    <source>
        <dbReference type="SAM" id="Phobius"/>
    </source>
</evidence>
<reference evidence="3" key="1">
    <citation type="journal article" date="2014" name="Int. J. Syst. Evol. Microbiol.">
        <title>Complete genome sequence of Corynebacterium casei LMG S-19264T (=DSM 44701T), isolated from a smear-ripened cheese.</title>
        <authorList>
            <consortium name="US DOE Joint Genome Institute (JGI-PGF)"/>
            <person name="Walter F."/>
            <person name="Albersmeier A."/>
            <person name="Kalinowski J."/>
            <person name="Ruckert C."/>
        </authorList>
    </citation>
    <scope>NUCLEOTIDE SEQUENCE</scope>
    <source>
        <strain evidence="3">JCM 5016</strain>
    </source>
</reference>
<feature type="region of interest" description="Disordered" evidence="1">
    <location>
        <begin position="66"/>
        <end position="194"/>
    </location>
</feature>
<evidence type="ECO:0000313" key="3">
    <source>
        <dbReference type="EMBL" id="GGZ93904.1"/>
    </source>
</evidence>
<evidence type="ECO:0000256" key="1">
    <source>
        <dbReference type="SAM" id="MobiDB-lite"/>
    </source>
</evidence>
<accession>A0A918VG23</accession>
<comment type="caution">
    <text evidence="3">The sequence shown here is derived from an EMBL/GenBank/DDBJ whole genome shotgun (WGS) entry which is preliminary data.</text>
</comment>
<dbReference type="AlphaFoldDB" id="A0A918VG23"/>
<evidence type="ECO:0000313" key="4">
    <source>
        <dbReference type="Proteomes" id="UP000623010"/>
    </source>
</evidence>
<proteinExistence type="predicted"/>
<feature type="compositionally biased region" description="Low complexity" evidence="1">
    <location>
        <begin position="88"/>
        <end position="101"/>
    </location>
</feature>
<sequence length="208" mass="20333">MNTSGAGRLAAEAEGAAGGIRPWPLRVHGRHRRPRSRRLLLPVAAGLAMAAGALSLVRLVPEPGTGGPDAVRVAPHPGHSGRPDRPSRAAALPAVPARPAPSTTAMGGSTAPVPDGGRTAAVPPSASGTGPGAPHAVPTALPEPPRPPVPATPAPVPPSPTSRAPRPAPEPTPVPSGTADTPAPPPQEPGGLTVCVPIVAVCVGLGGD</sequence>
<dbReference type="Proteomes" id="UP000623010">
    <property type="component" value="Unassembled WGS sequence"/>
</dbReference>
<keyword evidence="2" id="KW-0812">Transmembrane</keyword>
<feature type="transmembrane region" description="Helical" evidence="2">
    <location>
        <begin position="39"/>
        <end position="60"/>
    </location>
</feature>
<feature type="compositionally biased region" description="Pro residues" evidence="1">
    <location>
        <begin position="141"/>
        <end position="174"/>
    </location>
</feature>
<protein>
    <submittedName>
        <fullName evidence="3">Uncharacterized protein</fullName>
    </submittedName>
</protein>
<dbReference type="EMBL" id="BMWH01000014">
    <property type="protein sequence ID" value="GGZ93904.1"/>
    <property type="molecule type" value="Genomic_DNA"/>
</dbReference>
<gene>
    <name evidence="3" type="ORF">GCM10010389_35690</name>
</gene>
<feature type="compositionally biased region" description="Low complexity" evidence="1">
    <location>
        <begin position="120"/>
        <end position="140"/>
    </location>
</feature>
<keyword evidence="2" id="KW-1133">Transmembrane helix</keyword>
<dbReference type="RefSeq" id="WP_229879632.1">
    <property type="nucleotide sequence ID" value="NZ_BMWH01000014.1"/>
</dbReference>
<keyword evidence="4" id="KW-1185">Reference proteome</keyword>
<reference evidence="3" key="2">
    <citation type="submission" date="2020-09" db="EMBL/GenBank/DDBJ databases">
        <authorList>
            <person name="Sun Q."/>
            <person name="Ohkuma M."/>
        </authorList>
    </citation>
    <scope>NUCLEOTIDE SEQUENCE</scope>
    <source>
        <strain evidence="3">JCM 5016</strain>
    </source>
</reference>